<dbReference type="Gene3D" id="3.20.20.70">
    <property type="entry name" value="Aldolase class I"/>
    <property type="match status" value="1"/>
</dbReference>
<dbReference type="STRING" id="1343740.M271_47610"/>
<evidence type="ECO:0000256" key="2">
    <source>
        <dbReference type="ARBA" id="ARBA00023239"/>
    </source>
</evidence>
<evidence type="ECO:0000313" key="3">
    <source>
        <dbReference type="EMBL" id="RLV72281.1"/>
    </source>
</evidence>
<dbReference type="KEGG" id="src:M271_47610"/>
<comment type="caution">
    <text evidence="3">The sequence shown here is derived from an EMBL/GenBank/DDBJ whole genome shotgun (WGS) entry which is preliminary data.</text>
</comment>
<dbReference type="Pfam" id="PF01791">
    <property type="entry name" value="DeoC"/>
    <property type="match status" value="1"/>
</dbReference>
<evidence type="ECO:0008006" key="5">
    <source>
        <dbReference type="Google" id="ProtNLM"/>
    </source>
</evidence>
<dbReference type="InterPro" id="IPR050552">
    <property type="entry name" value="LacD_aldolase"/>
</dbReference>
<dbReference type="PANTHER" id="PTHR39340">
    <property type="entry name" value="SULFOFRUCTOSEPHOSPHATE ALDOLASE"/>
    <property type="match status" value="1"/>
</dbReference>
<sequence length="337" mass="37030">MSTSDLTTDPGKLRGLTRVTSADGFFLICALDHLSDFAELLAPDPGTVSFADVVRAKDAVIRAVAPSVTAVLLDAHYGIGHLTASGALPRDVGLMASIEDEDYSIPEGPRRTRHREGWSTRQIKLAGTDVAKLLWWYRPDGDPATAEHQRQVVRDLVAECAELSLPLVVEPIWYPLPGEDPGSAEWKERRVEGIIRSAVDADRLGVDMLKVEFPGYVDTEQGRERAAAACKELDSSVRVPWVILSAGVGYEDFRTQVRISAQAGACGYLAGRSIWRDAVSTHDPEGRARGIEQARGRLDELNAVIREHGRPFLPGRSLDQALDRLPEGWFHDWHPAV</sequence>
<dbReference type="GO" id="GO:1902777">
    <property type="term" value="P:6-sulfoquinovose(1-) catabolic process"/>
    <property type="evidence" value="ECO:0007669"/>
    <property type="project" value="TreeGrafter"/>
</dbReference>
<dbReference type="Proteomes" id="UP000281594">
    <property type="component" value="Unassembled WGS sequence"/>
</dbReference>
<dbReference type="InterPro" id="IPR002915">
    <property type="entry name" value="DeoC/FbaB/LacD_aldolase"/>
</dbReference>
<gene>
    <name evidence="3" type="ORF">D3C57_147180</name>
</gene>
<dbReference type="GO" id="GO:0061595">
    <property type="term" value="F:6-deoxy-6-sulfofructose-1-phosphate aldolase activity"/>
    <property type="evidence" value="ECO:0007669"/>
    <property type="project" value="TreeGrafter"/>
</dbReference>
<organism evidence="3 4">
    <name type="scientific">Streptomyces rapamycinicus (strain ATCC 29253 / DSM 41530 / NRRL 5491 / AYB-994)</name>
    <name type="common">Streptomyces hygroscopicus (strain ATCC 29253)</name>
    <dbReference type="NCBI Taxonomy" id="1343740"/>
    <lineage>
        <taxon>Bacteria</taxon>
        <taxon>Bacillati</taxon>
        <taxon>Actinomycetota</taxon>
        <taxon>Actinomycetes</taxon>
        <taxon>Kitasatosporales</taxon>
        <taxon>Streptomycetaceae</taxon>
        <taxon>Streptomyces</taxon>
        <taxon>Streptomyces violaceusniger group</taxon>
    </lineage>
</organism>
<dbReference type="SUPFAM" id="SSF51569">
    <property type="entry name" value="Aldolase"/>
    <property type="match status" value="1"/>
</dbReference>
<proteinExistence type="inferred from homology"/>
<dbReference type="PANTHER" id="PTHR39340:SF1">
    <property type="entry name" value="SULFOFRUCTOSEPHOSPHATE ALDOLASE"/>
    <property type="match status" value="1"/>
</dbReference>
<comment type="similarity">
    <text evidence="1">Belongs to the aldolase LacD family.</text>
</comment>
<dbReference type="SMART" id="SM01133">
    <property type="entry name" value="DeoC"/>
    <property type="match status" value="1"/>
</dbReference>
<dbReference type="EMBL" id="QYCY01000004">
    <property type="protein sequence ID" value="RLV72281.1"/>
    <property type="molecule type" value="Genomic_DNA"/>
</dbReference>
<dbReference type="eggNOG" id="COG3684">
    <property type="taxonomic scope" value="Bacteria"/>
</dbReference>
<protein>
    <recommendedName>
        <fullName evidence="5">Tagatose-bisphosphate aldolase</fullName>
    </recommendedName>
</protein>
<accession>A0A0A0NU88</accession>
<dbReference type="InterPro" id="IPR013785">
    <property type="entry name" value="Aldolase_TIM"/>
</dbReference>
<dbReference type="RefSeq" id="WP_020874364.1">
    <property type="nucleotide sequence ID" value="NZ_CP085193.1"/>
</dbReference>
<dbReference type="HOGENOM" id="CLU_058971_0_0_11"/>
<dbReference type="NCBIfam" id="NF009498">
    <property type="entry name" value="PRK12858.1"/>
    <property type="match status" value="1"/>
</dbReference>
<dbReference type="AlphaFoldDB" id="A0A0A0NU88"/>
<name>A0A0A0NU88_STRRN</name>
<evidence type="ECO:0000256" key="1">
    <source>
        <dbReference type="ARBA" id="ARBA00008679"/>
    </source>
</evidence>
<keyword evidence="2" id="KW-0456">Lyase</keyword>
<reference evidence="3 4" key="1">
    <citation type="journal article" date="2018" name="J. Biol. Chem.">
        <title>Discovery of the actinoplanic acid pathway in Streptomyces rapamycinicus reveals a genetically conserved synergism with rapamycin.</title>
        <authorList>
            <person name="Mrak P."/>
            <person name="Krastel P."/>
            <person name="Pivk Lukancic P."/>
            <person name="Tao J."/>
            <person name="Pistorius D."/>
            <person name="Moore C.M."/>
        </authorList>
    </citation>
    <scope>NUCLEOTIDE SEQUENCE [LARGE SCALE GENOMIC DNA]</scope>
    <source>
        <strain evidence="3 4">NRRL 5491</strain>
    </source>
</reference>
<evidence type="ECO:0000313" key="4">
    <source>
        <dbReference type="Proteomes" id="UP000281594"/>
    </source>
</evidence>